<dbReference type="RefSeq" id="WP_083565033.1">
    <property type="nucleotide sequence ID" value="NZ_FPJE01000053.1"/>
</dbReference>
<dbReference type="PANTHER" id="PTHR37299">
    <property type="entry name" value="TRANSCRIPTIONAL REGULATOR-RELATED"/>
    <property type="match status" value="1"/>
</dbReference>
<feature type="domain" description="Response regulatory" evidence="2">
    <location>
        <begin position="2"/>
        <end position="114"/>
    </location>
</feature>
<name>A0A1K1S1A3_9FLAO</name>
<gene>
    <name evidence="4" type="ORF">SAMN02927921_04282</name>
</gene>
<dbReference type="Proteomes" id="UP000182248">
    <property type="component" value="Unassembled WGS sequence"/>
</dbReference>
<dbReference type="Pfam" id="PF04397">
    <property type="entry name" value="LytTR"/>
    <property type="match status" value="1"/>
</dbReference>
<dbReference type="Pfam" id="PF00072">
    <property type="entry name" value="Response_reg"/>
    <property type="match status" value="1"/>
</dbReference>
<dbReference type="InterPro" id="IPR007492">
    <property type="entry name" value="LytTR_DNA-bd_dom"/>
</dbReference>
<feature type="modified residue" description="4-aspartylphosphate" evidence="1">
    <location>
        <position position="54"/>
    </location>
</feature>
<sequence length="252" mass="29943">MRYLIVEDERFAYEELKRMMTKLRPGYILEKNTKTVIDTIEFLKISKVDLILMDIRLADGNCFEIFNHIEISTPVIFTTAYDEHAIKAFKLNSIDYLLKPFDEKELEAALNKFENIFHNPSYKTDSKNFEQLFSLKTKNRFLISKGDNYHYIETVEIAHFYSEGGVVFLHTFQNKRYIINYTLDQLEQQLDNRLFFRVSRNCIGNVKAIENVARYFNSRMKLSFLPECAYSAENGQVFRFKTDTFLKNFRLN</sequence>
<evidence type="ECO:0000256" key="1">
    <source>
        <dbReference type="PROSITE-ProRule" id="PRU00169"/>
    </source>
</evidence>
<dbReference type="PROSITE" id="PS50930">
    <property type="entry name" value="HTH_LYTTR"/>
    <property type="match status" value="1"/>
</dbReference>
<dbReference type="InterPro" id="IPR046947">
    <property type="entry name" value="LytR-like"/>
</dbReference>
<reference evidence="4 5" key="1">
    <citation type="submission" date="2016-11" db="EMBL/GenBank/DDBJ databases">
        <authorList>
            <person name="Jaros S."/>
            <person name="Januszkiewicz K."/>
            <person name="Wedrychowicz H."/>
        </authorList>
    </citation>
    <scope>NUCLEOTIDE SEQUENCE [LARGE SCALE GENOMIC DNA]</scope>
    <source>
        <strain evidence="4 5">CGMCC 1.12145</strain>
    </source>
</reference>
<dbReference type="GO" id="GO:0003677">
    <property type="term" value="F:DNA binding"/>
    <property type="evidence" value="ECO:0007669"/>
    <property type="project" value="InterPro"/>
</dbReference>
<dbReference type="SMART" id="SM00850">
    <property type="entry name" value="LytTR"/>
    <property type="match status" value="1"/>
</dbReference>
<evidence type="ECO:0000313" key="5">
    <source>
        <dbReference type="Proteomes" id="UP000182248"/>
    </source>
</evidence>
<keyword evidence="1" id="KW-0597">Phosphoprotein</keyword>
<dbReference type="AlphaFoldDB" id="A0A1K1S1A3"/>
<dbReference type="Gene3D" id="3.40.50.2300">
    <property type="match status" value="1"/>
</dbReference>
<dbReference type="SUPFAM" id="SSF52172">
    <property type="entry name" value="CheY-like"/>
    <property type="match status" value="1"/>
</dbReference>
<protein>
    <submittedName>
        <fullName evidence="4">Two component transcriptional regulator, LytTR family</fullName>
    </submittedName>
</protein>
<proteinExistence type="predicted"/>
<dbReference type="SMART" id="SM00448">
    <property type="entry name" value="REC"/>
    <property type="match status" value="1"/>
</dbReference>
<dbReference type="STRING" id="1150368.SAMN02927921_04282"/>
<dbReference type="Gene3D" id="2.40.50.1020">
    <property type="entry name" value="LytTr DNA-binding domain"/>
    <property type="match status" value="1"/>
</dbReference>
<accession>A0A1K1S1A3</accession>
<evidence type="ECO:0000259" key="3">
    <source>
        <dbReference type="PROSITE" id="PS50930"/>
    </source>
</evidence>
<evidence type="ECO:0000259" key="2">
    <source>
        <dbReference type="PROSITE" id="PS50110"/>
    </source>
</evidence>
<dbReference type="InterPro" id="IPR011006">
    <property type="entry name" value="CheY-like_superfamily"/>
</dbReference>
<dbReference type="PANTHER" id="PTHR37299:SF1">
    <property type="entry name" value="STAGE 0 SPORULATION PROTEIN A HOMOLOG"/>
    <property type="match status" value="1"/>
</dbReference>
<dbReference type="EMBL" id="FPJE01000053">
    <property type="protein sequence ID" value="SFW77938.1"/>
    <property type="molecule type" value="Genomic_DNA"/>
</dbReference>
<feature type="domain" description="HTH LytTR-type" evidence="3">
    <location>
        <begin position="141"/>
        <end position="222"/>
    </location>
</feature>
<keyword evidence="5" id="KW-1185">Reference proteome</keyword>
<dbReference type="GO" id="GO:0000156">
    <property type="term" value="F:phosphorelay response regulator activity"/>
    <property type="evidence" value="ECO:0007669"/>
    <property type="project" value="InterPro"/>
</dbReference>
<evidence type="ECO:0000313" key="4">
    <source>
        <dbReference type="EMBL" id="SFW77938.1"/>
    </source>
</evidence>
<dbReference type="OrthoDB" id="2168082at2"/>
<dbReference type="PROSITE" id="PS50110">
    <property type="entry name" value="RESPONSE_REGULATORY"/>
    <property type="match status" value="1"/>
</dbReference>
<organism evidence="4 5">
    <name type="scientific">Sinomicrobium oceani</name>
    <dbReference type="NCBI Taxonomy" id="1150368"/>
    <lineage>
        <taxon>Bacteria</taxon>
        <taxon>Pseudomonadati</taxon>
        <taxon>Bacteroidota</taxon>
        <taxon>Flavobacteriia</taxon>
        <taxon>Flavobacteriales</taxon>
        <taxon>Flavobacteriaceae</taxon>
        <taxon>Sinomicrobium</taxon>
    </lineage>
</organism>
<dbReference type="InterPro" id="IPR001789">
    <property type="entry name" value="Sig_transdc_resp-reg_receiver"/>
</dbReference>